<dbReference type="InterPro" id="IPR007404">
    <property type="entry name" value="YdjM-like"/>
</dbReference>
<dbReference type="STRING" id="937775.Metlim_1371"/>
<keyword evidence="3" id="KW-1185">Reference proteome</keyword>
<feature type="transmembrane region" description="Helical" evidence="1">
    <location>
        <begin position="221"/>
        <end position="241"/>
    </location>
</feature>
<evidence type="ECO:0008006" key="4">
    <source>
        <dbReference type="Google" id="ProtNLM"/>
    </source>
</evidence>
<feature type="transmembrane region" description="Helical" evidence="1">
    <location>
        <begin position="192"/>
        <end position="215"/>
    </location>
</feature>
<keyword evidence="1" id="KW-1133">Transmembrane helix</keyword>
<keyword evidence="1" id="KW-0812">Transmembrane</keyword>
<evidence type="ECO:0000256" key="1">
    <source>
        <dbReference type="SAM" id="Phobius"/>
    </source>
</evidence>
<dbReference type="Pfam" id="PF04307">
    <property type="entry name" value="YdjM"/>
    <property type="match status" value="1"/>
</dbReference>
<evidence type="ECO:0000313" key="3">
    <source>
        <dbReference type="Proteomes" id="UP000005741"/>
    </source>
</evidence>
<keyword evidence="1" id="KW-0472">Membrane</keyword>
<dbReference type="RefSeq" id="WP_004077233.1">
    <property type="nucleotide sequence ID" value="NZ_CM001436.1"/>
</dbReference>
<dbReference type="HOGENOM" id="CLU_087824_0_0_2"/>
<dbReference type="OrthoDB" id="137427at2157"/>
<evidence type="ECO:0000313" key="2">
    <source>
        <dbReference type="EMBL" id="EHQ35480.1"/>
    </source>
</evidence>
<feature type="transmembrane region" description="Helical" evidence="1">
    <location>
        <begin position="112"/>
        <end position="136"/>
    </location>
</feature>
<gene>
    <name evidence="2" type="ORF">Metlim_1371</name>
</gene>
<dbReference type="InParanoid" id="H1Z2F4"/>
<reference evidence="2 3" key="1">
    <citation type="submission" date="2011-10" db="EMBL/GenBank/DDBJ databases">
        <title>The Improved High-Quality Draft genome of Methanoplanus limicola DSM 2279.</title>
        <authorList>
            <consortium name="US DOE Joint Genome Institute (JGI-PGF)"/>
            <person name="Lucas S."/>
            <person name="Copeland A."/>
            <person name="Lapidus A."/>
            <person name="Glavina del Rio T."/>
            <person name="Dalin E."/>
            <person name="Tice H."/>
            <person name="Bruce D."/>
            <person name="Goodwin L."/>
            <person name="Pitluck S."/>
            <person name="Peters L."/>
            <person name="Mikhailova N."/>
            <person name="Lu M."/>
            <person name="Kyrpides N."/>
            <person name="Mavromatis K."/>
            <person name="Ivanova N."/>
            <person name="Markowitz V."/>
            <person name="Cheng J.-F."/>
            <person name="Hugenholtz P."/>
            <person name="Woyke T."/>
            <person name="Wu D."/>
            <person name="Wirth R."/>
            <person name="Brambilla E.-M."/>
            <person name="Klenk H.-P."/>
            <person name="Eisen J.A."/>
        </authorList>
    </citation>
    <scope>NUCLEOTIDE SEQUENCE [LARGE SCALE GENOMIC DNA]</scope>
    <source>
        <strain evidence="2 3">DSM 2279</strain>
    </source>
</reference>
<proteinExistence type="predicted"/>
<organism evidence="2 3">
    <name type="scientific">Methanoplanus limicola DSM 2279</name>
    <dbReference type="NCBI Taxonomy" id="937775"/>
    <lineage>
        <taxon>Archaea</taxon>
        <taxon>Methanobacteriati</taxon>
        <taxon>Methanobacteriota</taxon>
        <taxon>Stenosarchaea group</taxon>
        <taxon>Methanomicrobia</taxon>
        <taxon>Methanomicrobiales</taxon>
        <taxon>Methanomicrobiaceae</taxon>
        <taxon>Methanoplanus</taxon>
    </lineage>
</organism>
<feature type="transmembrane region" description="Helical" evidence="1">
    <location>
        <begin position="142"/>
        <end position="159"/>
    </location>
</feature>
<sequence>MHGEEHVFLSLLSAGIILTPLFGSVDPIIPLVCLIGVFIGSLAPDADAADSSIMHGFLGGRGNLRAVRRHTVIFLPFFGYILRYLVFYPASALVWVFTLGREKPRHRGVMHSLLGAFIAGLAIGLILYGIFVISAGFDAERWIYIFMAGFLFGYLMHLIEDSCSKTGVCWIYPFSKRKLSGNLAAKSFRMRLSAVIIAGAFLFMLVSSPVLHIPVPDGGRIIYALIVFSIAWAGVLAVSGVHS</sequence>
<dbReference type="Proteomes" id="UP000005741">
    <property type="component" value="Chromosome"/>
</dbReference>
<protein>
    <recommendedName>
        <fullName evidence="4">Membrane-bound metal-dependent hydrolase</fullName>
    </recommendedName>
</protein>
<dbReference type="AlphaFoldDB" id="H1Z2F4"/>
<name>H1Z2F4_9EURY</name>
<feature type="transmembrane region" description="Helical" evidence="1">
    <location>
        <begin position="77"/>
        <end position="100"/>
    </location>
</feature>
<accession>H1Z2F4</accession>
<dbReference type="EMBL" id="CM001436">
    <property type="protein sequence ID" value="EHQ35480.1"/>
    <property type="molecule type" value="Genomic_DNA"/>
</dbReference>